<dbReference type="InterPro" id="IPR001080">
    <property type="entry name" value="3Fe4S_ferredoxin"/>
</dbReference>
<dbReference type="PANTHER" id="PTHR36923:SF3">
    <property type="entry name" value="FERREDOXIN"/>
    <property type="match status" value="1"/>
</dbReference>
<evidence type="ECO:0000256" key="6">
    <source>
        <dbReference type="RuleBase" id="RU368020"/>
    </source>
</evidence>
<reference evidence="9" key="2">
    <citation type="submission" date="2010-04" db="EMBL/GenBank/DDBJ databases">
        <title>Genome sequence of Salinibacter ruber M8.</title>
        <authorList>
            <consortium name="Genoscope"/>
        </authorList>
    </citation>
    <scope>NUCLEOTIDE SEQUENCE [LARGE SCALE GENOMIC DNA]</scope>
    <source>
        <strain evidence="9">M8</strain>
    </source>
</reference>
<evidence type="ECO:0000256" key="2">
    <source>
        <dbReference type="ARBA" id="ARBA00022723"/>
    </source>
</evidence>
<dbReference type="GO" id="GO:0009055">
    <property type="term" value="F:electron transfer activity"/>
    <property type="evidence" value="ECO:0007669"/>
    <property type="project" value="UniProtKB-UniRule"/>
</dbReference>
<evidence type="ECO:0000256" key="1">
    <source>
        <dbReference type="ARBA" id="ARBA00022448"/>
    </source>
</evidence>
<evidence type="ECO:0000259" key="7">
    <source>
        <dbReference type="PROSITE" id="PS51379"/>
    </source>
</evidence>
<keyword evidence="3 6" id="KW-0249">Electron transport</keyword>
<feature type="domain" description="4Fe-4S ferredoxin-type" evidence="7">
    <location>
        <begin position="19"/>
        <end position="49"/>
    </location>
</feature>
<keyword evidence="1 6" id="KW-0813">Transport</keyword>
<evidence type="ECO:0000256" key="4">
    <source>
        <dbReference type="ARBA" id="ARBA00023004"/>
    </source>
</evidence>
<dbReference type="InterPro" id="IPR051269">
    <property type="entry name" value="Fe-S_cluster_ET"/>
</dbReference>
<evidence type="ECO:0000313" key="9">
    <source>
        <dbReference type="Proteomes" id="UP000000933"/>
    </source>
</evidence>
<dbReference type="PRINTS" id="PR00352">
    <property type="entry name" value="3FE4SFRDOXIN"/>
</dbReference>
<keyword evidence="5 6" id="KW-0411">Iron-sulfur</keyword>
<gene>
    <name evidence="8" type="ordered locus">SRM_01798</name>
</gene>
<dbReference type="GO" id="GO:0005506">
    <property type="term" value="F:iron ion binding"/>
    <property type="evidence" value="ECO:0007669"/>
    <property type="project" value="UniProtKB-UniRule"/>
</dbReference>
<reference evidence="8 9" key="1">
    <citation type="journal article" date="2010" name="ISME J.">
        <title>Fine-scale evolution: genomic, phenotypic and ecological differentiation in two coexisting Salinibacter ruber strains.</title>
        <authorList>
            <person name="Pena A."/>
            <person name="Teeling H."/>
            <person name="Huerta-Cepas J."/>
            <person name="Santos F."/>
            <person name="Yarza P."/>
            <person name="Brito-Echeverria J."/>
            <person name="Lucio M."/>
            <person name="Schmitt-Kopplin P."/>
            <person name="Meseguer I."/>
            <person name="Schenowitz C."/>
            <person name="Dossat C."/>
            <person name="Barbe V."/>
            <person name="Dopazo J."/>
            <person name="Rossello-Mora R."/>
            <person name="Schuler M."/>
            <person name="Glockner F.O."/>
            <person name="Amann R."/>
            <person name="Gabaldon T."/>
            <person name="Anton J."/>
        </authorList>
    </citation>
    <scope>NUCLEOTIDE SEQUENCE [LARGE SCALE GENOMIC DNA]</scope>
    <source>
        <strain evidence="8 9">M8</strain>
    </source>
</reference>
<name>D5H9L4_SALRM</name>
<dbReference type="KEGG" id="srm:SRM_01798"/>
<dbReference type="Proteomes" id="UP000000933">
    <property type="component" value="Chromosome"/>
</dbReference>
<keyword evidence="4 6" id="KW-0408">Iron</keyword>
<dbReference type="HOGENOM" id="CLU_139698_6_3_10"/>
<dbReference type="Pfam" id="PF13370">
    <property type="entry name" value="Fer4_13"/>
    <property type="match status" value="1"/>
</dbReference>
<comment type="function">
    <text evidence="6">Ferredoxins are iron-sulfur proteins that transfer electrons in a wide variety of metabolic reactions.</text>
</comment>
<dbReference type="GO" id="GO:0051536">
    <property type="term" value="F:iron-sulfur cluster binding"/>
    <property type="evidence" value="ECO:0007669"/>
    <property type="project" value="UniProtKB-KW"/>
</dbReference>
<dbReference type="Gene3D" id="3.30.70.20">
    <property type="match status" value="1"/>
</dbReference>
<dbReference type="SUPFAM" id="SSF54862">
    <property type="entry name" value="4Fe-4S ferredoxins"/>
    <property type="match status" value="1"/>
</dbReference>
<organism evidence="8 9">
    <name type="scientific">Salinibacter ruber (strain M8)</name>
    <dbReference type="NCBI Taxonomy" id="761659"/>
    <lineage>
        <taxon>Bacteria</taxon>
        <taxon>Pseudomonadati</taxon>
        <taxon>Rhodothermota</taxon>
        <taxon>Rhodothermia</taxon>
        <taxon>Rhodothermales</taxon>
        <taxon>Salinibacteraceae</taxon>
        <taxon>Salinibacter</taxon>
    </lineage>
</organism>
<evidence type="ECO:0000256" key="5">
    <source>
        <dbReference type="ARBA" id="ARBA00023014"/>
    </source>
</evidence>
<evidence type="ECO:0000256" key="3">
    <source>
        <dbReference type="ARBA" id="ARBA00022982"/>
    </source>
</evidence>
<dbReference type="EMBL" id="FP565814">
    <property type="protein sequence ID" value="CBH24719.1"/>
    <property type="molecule type" value="Genomic_DNA"/>
</dbReference>
<sequence length="88" mass="9801">MIPTPRSMADTREREISGQTVRIDRTLCIGSGNCTNIAPEIYVIREDNIVDFQDETPDIEQGRLEEAAALCPVDALIVEDEEGERIVP</sequence>
<protein>
    <recommendedName>
        <fullName evidence="6">Ferredoxin</fullName>
    </recommendedName>
</protein>
<dbReference type="AlphaFoldDB" id="D5H9L4"/>
<dbReference type="PROSITE" id="PS51379">
    <property type="entry name" value="4FE4S_FER_2"/>
    <property type="match status" value="1"/>
</dbReference>
<dbReference type="PANTHER" id="PTHR36923">
    <property type="entry name" value="FERREDOXIN"/>
    <property type="match status" value="1"/>
</dbReference>
<dbReference type="InterPro" id="IPR017896">
    <property type="entry name" value="4Fe4S_Fe-S-bd"/>
</dbReference>
<evidence type="ECO:0000313" key="8">
    <source>
        <dbReference type="EMBL" id="CBH24719.1"/>
    </source>
</evidence>
<keyword evidence="2 6" id="KW-0479">Metal-binding</keyword>
<accession>D5H9L4</accession>
<proteinExistence type="predicted"/>